<accession>A0A8H7RAU0</accession>
<dbReference type="OrthoDB" id="121932at2759"/>
<evidence type="ECO:0000313" key="1">
    <source>
        <dbReference type="EMBL" id="KAG2207899.1"/>
    </source>
</evidence>
<dbReference type="AlphaFoldDB" id="A0A8H7RAU0"/>
<protein>
    <submittedName>
        <fullName evidence="1">Uncharacterized protein</fullName>
    </submittedName>
</protein>
<dbReference type="Pfam" id="PF16065">
    <property type="entry name" value="DUF4807"/>
    <property type="match status" value="1"/>
</dbReference>
<keyword evidence="2" id="KW-1185">Reference proteome</keyword>
<comment type="caution">
    <text evidence="1">The sequence shown here is derived from an EMBL/GenBank/DDBJ whole genome shotgun (WGS) entry which is preliminary data.</text>
</comment>
<sequence length="217" mass="24741">MFFTDWQETGLYISQPCHPEKTRLYKKNSVKKPTWYGVITCHDYQTIAYILRVFQSSPGDTMTLLLGAFGRKKMDTLIILLDKRYIIRSAVVNMSWCRRMWSIASRAHMIAITGVYYSVLGGAYCSLGKSNTKYAYKAGALAIEQIKLAKRLKDPVLECKCWLYFAEDLIQLGNIQKAHKIIQRQLEFVDSIHDPALSSMLESVISKLDVAVANRGN</sequence>
<dbReference type="Proteomes" id="UP000603453">
    <property type="component" value="Unassembled WGS sequence"/>
</dbReference>
<reference evidence="1" key="1">
    <citation type="submission" date="2020-12" db="EMBL/GenBank/DDBJ databases">
        <title>Metabolic potential, ecology and presence of endohyphal bacteria is reflected in genomic diversity of Mucoromycotina.</title>
        <authorList>
            <person name="Muszewska A."/>
            <person name="Okrasinska A."/>
            <person name="Steczkiewicz K."/>
            <person name="Drgas O."/>
            <person name="Orlowska M."/>
            <person name="Perlinska-Lenart U."/>
            <person name="Aleksandrzak-Piekarczyk T."/>
            <person name="Szatraj K."/>
            <person name="Zielenkiewicz U."/>
            <person name="Pilsyk S."/>
            <person name="Malc E."/>
            <person name="Mieczkowski P."/>
            <person name="Kruszewska J.S."/>
            <person name="Biernat P."/>
            <person name="Pawlowska J."/>
        </authorList>
    </citation>
    <scope>NUCLEOTIDE SEQUENCE</scope>
    <source>
        <strain evidence="1">WA0000017839</strain>
    </source>
</reference>
<organism evidence="1 2">
    <name type="scientific">Mucor saturninus</name>
    <dbReference type="NCBI Taxonomy" id="64648"/>
    <lineage>
        <taxon>Eukaryota</taxon>
        <taxon>Fungi</taxon>
        <taxon>Fungi incertae sedis</taxon>
        <taxon>Mucoromycota</taxon>
        <taxon>Mucoromycotina</taxon>
        <taxon>Mucoromycetes</taxon>
        <taxon>Mucorales</taxon>
        <taxon>Mucorineae</taxon>
        <taxon>Mucoraceae</taxon>
        <taxon>Mucor</taxon>
    </lineage>
</organism>
<dbReference type="SUPFAM" id="SSF48452">
    <property type="entry name" value="TPR-like"/>
    <property type="match status" value="1"/>
</dbReference>
<gene>
    <name evidence="1" type="ORF">INT47_010883</name>
</gene>
<dbReference type="PANTHER" id="PTHR36693">
    <property type="entry name" value="GH02722P"/>
    <property type="match status" value="1"/>
</dbReference>
<dbReference type="InterPro" id="IPR032072">
    <property type="entry name" value="DUF4807"/>
</dbReference>
<evidence type="ECO:0000313" key="2">
    <source>
        <dbReference type="Proteomes" id="UP000603453"/>
    </source>
</evidence>
<dbReference type="EMBL" id="JAEPRD010000022">
    <property type="protein sequence ID" value="KAG2207899.1"/>
    <property type="molecule type" value="Genomic_DNA"/>
</dbReference>
<dbReference type="PANTHER" id="PTHR36693:SF1">
    <property type="entry name" value="GH02722P"/>
    <property type="match status" value="1"/>
</dbReference>
<proteinExistence type="predicted"/>
<dbReference type="InterPro" id="IPR011990">
    <property type="entry name" value="TPR-like_helical_dom_sf"/>
</dbReference>
<name>A0A8H7RAU0_9FUNG</name>